<gene>
    <name evidence="1" type="ORF">MNBD_GAMMA12-2236</name>
</gene>
<organism evidence="1">
    <name type="scientific">hydrothermal vent metagenome</name>
    <dbReference type="NCBI Taxonomy" id="652676"/>
    <lineage>
        <taxon>unclassified sequences</taxon>
        <taxon>metagenomes</taxon>
        <taxon>ecological metagenomes</taxon>
    </lineage>
</organism>
<sequence length="231" mass="26615">MTELKKTDEEGSAWYPVSILSLESYIGKSIATGHGYSHTTALKKNIAYNLQYIQFQDRVLQDIKISSVIRTQTIKTIILVGSGIIESLLHYLLIINNVHSTTEWEQKHSFKGNQKKIDSETVRVDTIIYKKLPNKVTKHMSFDAMIKCAKSKHIFGTNKALYNKLDAIRTLRNKVHLQVINNPNDTDWNSFNNSDLSDMCKVLYVIFTSSLFSPTAQEKRFFEYLRRNFIA</sequence>
<protein>
    <submittedName>
        <fullName evidence="1">Uncharacterized protein</fullName>
    </submittedName>
</protein>
<dbReference type="AlphaFoldDB" id="A0A3B0Z4N7"/>
<proteinExistence type="predicted"/>
<accession>A0A3B0Z4N7</accession>
<reference evidence="1" key="1">
    <citation type="submission" date="2018-06" db="EMBL/GenBank/DDBJ databases">
        <authorList>
            <person name="Zhirakovskaya E."/>
        </authorList>
    </citation>
    <scope>NUCLEOTIDE SEQUENCE</scope>
</reference>
<name>A0A3B0Z4N7_9ZZZZ</name>
<dbReference type="EMBL" id="UOFL01000090">
    <property type="protein sequence ID" value="VAW75656.1"/>
    <property type="molecule type" value="Genomic_DNA"/>
</dbReference>
<evidence type="ECO:0000313" key="1">
    <source>
        <dbReference type="EMBL" id="VAW75656.1"/>
    </source>
</evidence>